<dbReference type="Proteomes" id="UP000238322">
    <property type="component" value="Unassembled WGS sequence"/>
</dbReference>
<evidence type="ECO:0000313" key="3">
    <source>
        <dbReference type="Proteomes" id="UP000238322"/>
    </source>
</evidence>
<dbReference type="InterPro" id="IPR007085">
    <property type="entry name" value="DNA/pantothenate-metab_flavo_C"/>
</dbReference>
<feature type="domain" description="DNA/pantothenate metabolism flavoprotein C-terminal" evidence="1">
    <location>
        <begin position="3"/>
        <end position="202"/>
    </location>
</feature>
<dbReference type="OrthoDB" id="9802554at2"/>
<evidence type="ECO:0000313" key="2">
    <source>
        <dbReference type="EMBL" id="PQO29523.1"/>
    </source>
</evidence>
<dbReference type="RefSeq" id="WP_105332717.1">
    <property type="nucleotide sequence ID" value="NZ_PUHY01000015.1"/>
</dbReference>
<accession>A0A2S8FBI5</accession>
<protein>
    <submittedName>
        <fullName evidence="2">Flavoprotein</fullName>
    </submittedName>
</protein>
<dbReference type="AlphaFoldDB" id="A0A2S8FBI5"/>
<dbReference type="Pfam" id="PF04127">
    <property type="entry name" value="DFP"/>
    <property type="match status" value="1"/>
</dbReference>
<proteinExistence type="predicted"/>
<dbReference type="GO" id="GO:0003824">
    <property type="term" value="F:catalytic activity"/>
    <property type="evidence" value="ECO:0007669"/>
    <property type="project" value="UniProtKB-ARBA"/>
</dbReference>
<evidence type="ECO:0000259" key="1">
    <source>
        <dbReference type="Pfam" id="PF04127"/>
    </source>
</evidence>
<name>A0A2S8FBI5_9BACT</name>
<dbReference type="SUPFAM" id="SSF102645">
    <property type="entry name" value="CoaB-like"/>
    <property type="match status" value="1"/>
</dbReference>
<gene>
    <name evidence="2" type="ORF">C5Y83_26040</name>
</gene>
<comment type="caution">
    <text evidence="2">The sequence shown here is derived from an EMBL/GenBank/DDBJ whole genome shotgun (WGS) entry which is preliminary data.</text>
</comment>
<dbReference type="Gene3D" id="3.40.50.10300">
    <property type="entry name" value="CoaB-like"/>
    <property type="match status" value="1"/>
</dbReference>
<dbReference type="InterPro" id="IPR035929">
    <property type="entry name" value="CoaB-like_sf"/>
</dbReference>
<dbReference type="EMBL" id="PUHY01000015">
    <property type="protein sequence ID" value="PQO29523.1"/>
    <property type="molecule type" value="Genomic_DNA"/>
</dbReference>
<organism evidence="2 3">
    <name type="scientific">Blastopirellula marina</name>
    <dbReference type="NCBI Taxonomy" id="124"/>
    <lineage>
        <taxon>Bacteria</taxon>
        <taxon>Pseudomonadati</taxon>
        <taxon>Planctomycetota</taxon>
        <taxon>Planctomycetia</taxon>
        <taxon>Pirellulales</taxon>
        <taxon>Pirellulaceae</taxon>
        <taxon>Blastopirellula</taxon>
    </lineage>
</organism>
<reference evidence="2 3" key="1">
    <citation type="submission" date="2018-02" db="EMBL/GenBank/DDBJ databases">
        <title>Comparative genomes isolates from brazilian mangrove.</title>
        <authorList>
            <person name="Araujo J.E."/>
            <person name="Taketani R.G."/>
            <person name="Silva M.C.P."/>
            <person name="Loureco M.V."/>
            <person name="Andreote F.D."/>
        </authorList>
    </citation>
    <scope>NUCLEOTIDE SEQUENCE [LARGE SCALE GENOMIC DNA]</scope>
    <source>
        <strain evidence="2 3">Hex-1 MGV</strain>
    </source>
</reference>
<sequence>MARVLITSGPTRQYIDPVRYLTNASSGRMGCSLAEAALAAGHEVVIVSGPVTVTYPSEATIKWVTTTEEMLEVAREQFATCDGLIGVAAPCDYRPEFVQGQKISKTGQPLVLELIETPDIVATLGAEKGSRWVVGFALETEDRRFRALVKLEKKSCNLMVLNGPEAMNSDDNQVEVLAKDGTVVASLSGSKPEVATRIMEIVGNQLIYA</sequence>
<dbReference type="GO" id="GO:0015937">
    <property type="term" value="P:coenzyme A biosynthetic process"/>
    <property type="evidence" value="ECO:0007669"/>
    <property type="project" value="UniProtKB-ARBA"/>
</dbReference>